<dbReference type="InterPro" id="IPR016117">
    <property type="entry name" value="ArgJ-like_dom_sf"/>
</dbReference>
<evidence type="ECO:0000313" key="14">
    <source>
        <dbReference type="EMBL" id="MYC95226.1"/>
    </source>
</evidence>
<keyword evidence="13" id="KW-0963">Cytoplasm</keyword>
<comment type="function">
    <text evidence="12 13">Catalyzes two activities which are involved in the cyclic version of arginine biosynthesis: the synthesis of N-acetylglutamate from glutamate and acetyl-CoA as the acetyl donor, and of ornithine by transacetylation between N(2)-acetylornithine and glutamate.</text>
</comment>
<comment type="pathway">
    <text evidence="13">Amino-acid biosynthesis; L-arginine biosynthesis; L-ornithine and N-acetyl-L-glutamate from L-glutamate and N(2)-acetyl-L-ornithine (cyclic): step 1/1.</text>
</comment>
<feature type="binding site" evidence="13">
    <location>
        <position position="181"/>
    </location>
    <ligand>
        <name>substrate</name>
    </ligand>
</feature>
<feature type="binding site" evidence="13">
    <location>
        <position position="398"/>
    </location>
    <ligand>
        <name>substrate</name>
    </ligand>
</feature>
<dbReference type="PANTHER" id="PTHR23100:SF0">
    <property type="entry name" value="ARGININE BIOSYNTHESIS BIFUNCTIONAL PROTEIN ARGJ, MITOCHONDRIAL"/>
    <property type="match status" value="1"/>
</dbReference>
<feature type="active site" description="Nucleophile" evidence="13">
    <location>
        <position position="181"/>
    </location>
</feature>
<feature type="binding site" evidence="13">
    <location>
        <position position="267"/>
    </location>
    <ligand>
        <name>substrate</name>
    </ligand>
</feature>
<evidence type="ECO:0000256" key="2">
    <source>
        <dbReference type="ARBA" id="ARBA00006774"/>
    </source>
</evidence>
<dbReference type="InterPro" id="IPR002813">
    <property type="entry name" value="Arg_biosynth_ArgJ"/>
</dbReference>
<gene>
    <name evidence="13 14" type="primary">argJ</name>
    <name evidence="14" type="ORF">F4X14_09660</name>
</gene>
<evidence type="ECO:0000256" key="10">
    <source>
        <dbReference type="ARBA" id="ARBA00048372"/>
    </source>
</evidence>
<dbReference type="InterPro" id="IPR042195">
    <property type="entry name" value="ArgJ_beta_C"/>
</dbReference>
<reference evidence="14" key="1">
    <citation type="submission" date="2019-09" db="EMBL/GenBank/DDBJ databases">
        <title>Characterisation of the sponge microbiome using genome-centric metagenomics.</title>
        <authorList>
            <person name="Engelberts J.P."/>
            <person name="Robbins S.J."/>
            <person name="De Goeij J.M."/>
            <person name="Aranda M."/>
            <person name="Bell S.C."/>
            <person name="Webster N.S."/>
        </authorList>
    </citation>
    <scope>NUCLEOTIDE SEQUENCE</scope>
    <source>
        <strain evidence="14">SB0661_bin_32</strain>
    </source>
</reference>
<evidence type="ECO:0000256" key="6">
    <source>
        <dbReference type="ARBA" id="ARBA00022679"/>
    </source>
</evidence>
<feature type="binding site" evidence="13">
    <location>
        <position position="403"/>
    </location>
    <ligand>
        <name>substrate</name>
    </ligand>
</feature>
<protein>
    <recommendedName>
        <fullName evidence="13">Arginine biosynthesis bifunctional protein ArgJ</fullName>
    </recommendedName>
    <domain>
        <recommendedName>
            <fullName evidence="13">Glutamate N-acetyltransferase</fullName>
            <ecNumber evidence="13">2.3.1.35</ecNumber>
        </recommendedName>
        <alternativeName>
            <fullName evidence="13">Ornithine acetyltransferase</fullName>
            <shortName evidence="13">OATase</shortName>
        </alternativeName>
        <alternativeName>
            <fullName evidence="13">Ornithine transacetylase</fullName>
        </alternativeName>
    </domain>
    <domain>
        <recommendedName>
            <fullName evidence="13">Amino-acid acetyltransferase</fullName>
            <ecNumber evidence="13">2.3.1.1</ecNumber>
        </recommendedName>
        <alternativeName>
            <fullName evidence="13">N-acetylglutamate synthase</fullName>
            <shortName evidence="13">AGSase</shortName>
        </alternativeName>
    </domain>
    <component>
        <recommendedName>
            <fullName evidence="13">Arginine biosynthesis bifunctional protein ArgJ alpha chain</fullName>
        </recommendedName>
    </component>
    <component>
        <recommendedName>
            <fullName evidence="13">Arginine biosynthesis bifunctional protein ArgJ beta chain</fullName>
        </recommendedName>
    </component>
</protein>
<dbReference type="NCBIfam" id="TIGR00120">
    <property type="entry name" value="ArgJ"/>
    <property type="match status" value="1"/>
</dbReference>
<dbReference type="CDD" id="cd02152">
    <property type="entry name" value="OAT"/>
    <property type="match status" value="1"/>
</dbReference>
<evidence type="ECO:0000256" key="3">
    <source>
        <dbReference type="ARBA" id="ARBA00011475"/>
    </source>
</evidence>
<dbReference type="HAMAP" id="MF_01106">
    <property type="entry name" value="ArgJ"/>
    <property type="match status" value="1"/>
</dbReference>
<feature type="chain" id="PRO_5025739827" description="Arginine biosynthesis bifunctional protein ArgJ beta chain" evidence="13">
    <location>
        <begin position="181"/>
        <end position="403"/>
    </location>
</feature>
<evidence type="ECO:0000256" key="9">
    <source>
        <dbReference type="ARBA" id="ARBA00023315"/>
    </source>
</evidence>
<feature type="chain" id="PRO_5025739828" description="Arginine biosynthesis bifunctional protein ArgJ alpha chain" evidence="13">
    <location>
        <begin position="1"/>
        <end position="180"/>
    </location>
</feature>
<keyword evidence="7 13" id="KW-0068">Autocatalytic cleavage</keyword>
<comment type="catalytic activity">
    <reaction evidence="10 13">
        <text>L-glutamate + acetyl-CoA = N-acetyl-L-glutamate + CoA + H(+)</text>
        <dbReference type="Rhea" id="RHEA:24292"/>
        <dbReference type="ChEBI" id="CHEBI:15378"/>
        <dbReference type="ChEBI" id="CHEBI:29985"/>
        <dbReference type="ChEBI" id="CHEBI:44337"/>
        <dbReference type="ChEBI" id="CHEBI:57287"/>
        <dbReference type="ChEBI" id="CHEBI:57288"/>
        <dbReference type="EC" id="2.3.1.1"/>
    </reaction>
</comment>
<dbReference type="GO" id="GO:0004358">
    <property type="term" value="F:L-glutamate N-acetyltransferase activity, acting on acetyl-L-ornithine as donor"/>
    <property type="evidence" value="ECO:0007669"/>
    <property type="project" value="UniProtKB-UniRule"/>
</dbReference>
<dbReference type="Gene3D" id="3.60.70.12">
    <property type="entry name" value="L-amino peptidase D-ALA esterase/amidase"/>
    <property type="match status" value="1"/>
</dbReference>
<comment type="pathway">
    <text evidence="13">Amino-acid biosynthesis; L-arginine biosynthesis; N(2)-acetyl-L-ornithine from L-glutamate: step 1/4.</text>
</comment>
<dbReference type="Pfam" id="PF01960">
    <property type="entry name" value="ArgJ"/>
    <property type="match status" value="1"/>
</dbReference>
<dbReference type="UniPathway" id="UPA00068">
    <property type="reaction ID" value="UER00106"/>
</dbReference>
<dbReference type="FunFam" id="3.10.20.340:FF:000001">
    <property type="entry name" value="Arginine biosynthesis bifunctional protein ArgJ, chloroplastic"/>
    <property type="match status" value="1"/>
</dbReference>
<evidence type="ECO:0000256" key="8">
    <source>
        <dbReference type="ARBA" id="ARBA00023268"/>
    </source>
</evidence>
<feature type="binding site" evidence="13">
    <location>
        <position position="144"/>
    </location>
    <ligand>
        <name>substrate</name>
    </ligand>
</feature>
<comment type="subunit">
    <text evidence="3 13">Heterotetramer of two alpha and two beta chains.</text>
</comment>
<keyword evidence="6 13" id="KW-0808">Transferase</keyword>
<dbReference type="PANTHER" id="PTHR23100">
    <property type="entry name" value="ARGININE BIOSYNTHESIS BIFUNCTIONAL PROTEIN ARGJ"/>
    <property type="match status" value="1"/>
</dbReference>
<dbReference type="FunFam" id="3.60.70.12:FF:000001">
    <property type="entry name" value="Arginine biosynthesis bifunctional protein ArgJ, chloroplastic"/>
    <property type="match status" value="1"/>
</dbReference>
<dbReference type="EMBL" id="VXMH01000048">
    <property type="protein sequence ID" value="MYC95226.1"/>
    <property type="molecule type" value="Genomic_DNA"/>
</dbReference>
<keyword evidence="4 13" id="KW-0055">Arginine biosynthesis</keyword>
<dbReference type="GO" id="GO:0006526">
    <property type="term" value="P:L-arginine biosynthetic process"/>
    <property type="evidence" value="ECO:0007669"/>
    <property type="project" value="UniProtKB-UniRule"/>
</dbReference>
<keyword evidence="9 13" id="KW-0012">Acyltransferase</keyword>
<sequence>MPVKGFDAAGIHCGVKPTGALDLALIASPTACRSAAVFTQNAFPAAPVLYDRALLRMNPEGTHGVVINSGNANACTSAEGNANARRMAEAAEKSLGSTDNTAFVMSTGVIGVQLPIDVIEAGIPEVAAKLRTDGWEEAAEAIMTTDVFPKWASSQAEVGGQTVTVTGIGKGAGMIHPNMATMLATLATDAAIAQPLLQEALASAVSHSFNRISVDGDTSTNDTVLVLANGAAGNAEITEKGADYDAFVEALTAASMELAKLIVRNGEGVTKFVTIQVEGAVSDEEAHTVANSIAKSPLVKTAFFGHDANWGRILCAVGYSGATVDPTKAHLFIAAGQPEAGNAELQLVDAGTPTGYEEADASAVFAESEISVRVSLGLGEGTATVWTCDLSYDYVSINAEYRT</sequence>
<dbReference type="GO" id="GO:0006592">
    <property type="term" value="P:ornithine biosynthetic process"/>
    <property type="evidence" value="ECO:0007669"/>
    <property type="project" value="TreeGrafter"/>
</dbReference>
<dbReference type="FunFam" id="3.30.2330.10:FF:000001">
    <property type="entry name" value="Arginine biosynthesis bifunctional protein ArgJ, mitochondrial"/>
    <property type="match status" value="1"/>
</dbReference>
<evidence type="ECO:0000256" key="5">
    <source>
        <dbReference type="ARBA" id="ARBA00022605"/>
    </source>
</evidence>
<comment type="catalytic activity">
    <reaction evidence="11 13">
        <text>N(2)-acetyl-L-ornithine + L-glutamate = N-acetyl-L-glutamate + L-ornithine</text>
        <dbReference type="Rhea" id="RHEA:15349"/>
        <dbReference type="ChEBI" id="CHEBI:29985"/>
        <dbReference type="ChEBI" id="CHEBI:44337"/>
        <dbReference type="ChEBI" id="CHEBI:46911"/>
        <dbReference type="ChEBI" id="CHEBI:57805"/>
        <dbReference type="EC" id="2.3.1.35"/>
    </reaction>
</comment>
<feature type="site" description="Cleavage; by autolysis" evidence="13">
    <location>
        <begin position="180"/>
        <end position="181"/>
    </location>
</feature>
<dbReference type="Gene3D" id="3.10.20.340">
    <property type="entry name" value="ArgJ beta chain, C-terminal domain"/>
    <property type="match status" value="1"/>
</dbReference>
<keyword evidence="5 13" id="KW-0028">Amino-acid biosynthesis</keyword>
<keyword evidence="8 13" id="KW-0511">Multifunctional enzyme</keyword>
<dbReference type="NCBIfam" id="NF003802">
    <property type="entry name" value="PRK05388.1"/>
    <property type="match status" value="1"/>
</dbReference>
<comment type="subcellular location">
    <subcellularLocation>
        <location evidence="1 13">Cytoplasm</location>
    </subcellularLocation>
</comment>
<dbReference type="SUPFAM" id="SSF56266">
    <property type="entry name" value="DmpA/ArgJ-like"/>
    <property type="match status" value="1"/>
</dbReference>
<organism evidence="14">
    <name type="scientific">Caldilineaceae bacterium SB0661_bin_32</name>
    <dbReference type="NCBI Taxonomy" id="2605255"/>
    <lineage>
        <taxon>Bacteria</taxon>
        <taxon>Bacillati</taxon>
        <taxon>Chloroflexota</taxon>
        <taxon>Caldilineae</taxon>
        <taxon>Caldilineales</taxon>
        <taxon>Caldilineaceae</taxon>
    </lineage>
</organism>
<dbReference type="GO" id="GO:0005737">
    <property type="term" value="C:cytoplasm"/>
    <property type="evidence" value="ECO:0007669"/>
    <property type="project" value="UniProtKB-SubCell"/>
</dbReference>
<comment type="similarity">
    <text evidence="2 13">Belongs to the ArgJ family.</text>
</comment>
<dbReference type="AlphaFoldDB" id="A0A6B1D6P7"/>
<evidence type="ECO:0000256" key="4">
    <source>
        <dbReference type="ARBA" id="ARBA00022571"/>
    </source>
</evidence>
<feature type="site" description="Involved in the stabilization of negative charge on the oxyanion by the formation of the oxyanion hole" evidence="13">
    <location>
        <position position="108"/>
    </location>
</feature>
<evidence type="ECO:0000256" key="7">
    <source>
        <dbReference type="ARBA" id="ARBA00022813"/>
    </source>
</evidence>
<evidence type="ECO:0000256" key="11">
    <source>
        <dbReference type="ARBA" id="ARBA00049439"/>
    </source>
</evidence>
<evidence type="ECO:0000256" key="1">
    <source>
        <dbReference type="ARBA" id="ARBA00004496"/>
    </source>
</evidence>
<dbReference type="Gene3D" id="3.30.2330.10">
    <property type="entry name" value="arginine biosynthesis bifunctional protein suprefamily"/>
    <property type="match status" value="1"/>
</dbReference>
<comment type="caution">
    <text evidence="14">The sequence shown here is derived from an EMBL/GenBank/DDBJ whole genome shotgun (WGS) entry which is preliminary data.</text>
</comment>
<proteinExistence type="inferred from homology"/>
<dbReference type="EC" id="2.3.1.1" evidence="13"/>
<evidence type="ECO:0000256" key="13">
    <source>
        <dbReference type="HAMAP-Rule" id="MF_01106"/>
    </source>
</evidence>
<dbReference type="GO" id="GO:0004042">
    <property type="term" value="F:L-glutamate N-acetyltransferase activity"/>
    <property type="evidence" value="ECO:0007669"/>
    <property type="project" value="UniProtKB-UniRule"/>
</dbReference>
<dbReference type="EC" id="2.3.1.35" evidence="13"/>
<accession>A0A6B1D6P7</accession>
<feature type="binding site" evidence="13">
    <location>
        <position position="170"/>
    </location>
    <ligand>
        <name>substrate</name>
    </ligand>
</feature>
<name>A0A6B1D6P7_9CHLR</name>
<evidence type="ECO:0000256" key="12">
    <source>
        <dbReference type="ARBA" id="ARBA00054976"/>
    </source>
</evidence>
<feature type="site" description="Involved in the stabilization of negative charge on the oxyanion by the formation of the oxyanion hole" evidence="13">
    <location>
        <position position="107"/>
    </location>
</feature>